<feature type="compositionally biased region" description="Basic and acidic residues" evidence="8">
    <location>
        <begin position="579"/>
        <end position="593"/>
    </location>
</feature>
<keyword evidence="2 7" id="KW-0813">Transport</keyword>
<evidence type="ECO:0000256" key="1">
    <source>
        <dbReference type="ARBA" id="ARBA00004141"/>
    </source>
</evidence>
<dbReference type="PROSITE" id="PS50920">
    <property type="entry name" value="SOLCAR"/>
    <property type="match status" value="5"/>
</dbReference>
<gene>
    <name evidence="9" type="ORF">PCOR1329_LOCUS64948</name>
</gene>
<proteinExistence type="inferred from homology"/>
<feature type="compositionally biased region" description="Pro residues" evidence="8">
    <location>
        <begin position="1"/>
        <end position="14"/>
    </location>
</feature>
<dbReference type="InterPro" id="IPR002067">
    <property type="entry name" value="MCP"/>
</dbReference>
<evidence type="ECO:0000256" key="4">
    <source>
        <dbReference type="ARBA" id="ARBA00022737"/>
    </source>
</evidence>
<feature type="region of interest" description="Disordered" evidence="8">
    <location>
        <begin position="574"/>
        <end position="593"/>
    </location>
</feature>
<evidence type="ECO:0000313" key="10">
    <source>
        <dbReference type="Proteomes" id="UP001189429"/>
    </source>
</evidence>
<name>A0ABN9WCF4_9DINO</name>
<dbReference type="Pfam" id="PF00153">
    <property type="entry name" value="Mito_carr"/>
    <property type="match status" value="5"/>
</dbReference>
<keyword evidence="3 6" id="KW-0812">Transmembrane</keyword>
<feature type="repeat" description="Solcar" evidence="6">
    <location>
        <begin position="361"/>
        <end position="448"/>
    </location>
</feature>
<dbReference type="Proteomes" id="UP001189429">
    <property type="component" value="Unassembled WGS sequence"/>
</dbReference>
<dbReference type="EMBL" id="CAUYUJ010018294">
    <property type="protein sequence ID" value="CAK0882428.1"/>
    <property type="molecule type" value="Genomic_DNA"/>
</dbReference>
<evidence type="ECO:0000256" key="6">
    <source>
        <dbReference type="PROSITE-ProRule" id="PRU00282"/>
    </source>
</evidence>
<dbReference type="InterPro" id="IPR023395">
    <property type="entry name" value="MCP_dom_sf"/>
</dbReference>
<dbReference type="Gene3D" id="1.50.40.10">
    <property type="entry name" value="Mitochondrial carrier domain"/>
    <property type="match status" value="2"/>
</dbReference>
<keyword evidence="5 6" id="KW-0472">Membrane</keyword>
<feature type="region of interest" description="Disordered" evidence="8">
    <location>
        <begin position="1"/>
        <end position="27"/>
    </location>
</feature>
<reference evidence="9" key="1">
    <citation type="submission" date="2023-10" db="EMBL/GenBank/DDBJ databases">
        <authorList>
            <person name="Chen Y."/>
            <person name="Shah S."/>
            <person name="Dougan E. K."/>
            <person name="Thang M."/>
            <person name="Chan C."/>
        </authorList>
    </citation>
    <scope>NUCLEOTIDE SEQUENCE [LARGE SCALE GENOMIC DNA]</scope>
</reference>
<evidence type="ECO:0000256" key="3">
    <source>
        <dbReference type="ARBA" id="ARBA00022692"/>
    </source>
</evidence>
<dbReference type="PRINTS" id="PR00926">
    <property type="entry name" value="MITOCARRIER"/>
</dbReference>
<evidence type="ECO:0000256" key="5">
    <source>
        <dbReference type="ARBA" id="ARBA00023136"/>
    </source>
</evidence>
<comment type="subcellular location">
    <subcellularLocation>
        <location evidence="1">Membrane</location>
        <topology evidence="1">Multi-pass membrane protein</topology>
    </subcellularLocation>
</comment>
<evidence type="ECO:0000256" key="2">
    <source>
        <dbReference type="ARBA" id="ARBA00022448"/>
    </source>
</evidence>
<feature type="repeat" description="Solcar" evidence="6">
    <location>
        <begin position="230"/>
        <end position="324"/>
    </location>
</feature>
<evidence type="ECO:0008006" key="11">
    <source>
        <dbReference type="Google" id="ProtNLM"/>
    </source>
</evidence>
<organism evidence="9 10">
    <name type="scientific">Prorocentrum cordatum</name>
    <dbReference type="NCBI Taxonomy" id="2364126"/>
    <lineage>
        <taxon>Eukaryota</taxon>
        <taxon>Sar</taxon>
        <taxon>Alveolata</taxon>
        <taxon>Dinophyceae</taxon>
        <taxon>Prorocentrales</taxon>
        <taxon>Prorocentraceae</taxon>
        <taxon>Prorocentrum</taxon>
    </lineage>
</organism>
<keyword evidence="4" id="KW-0677">Repeat</keyword>
<comment type="similarity">
    <text evidence="7">Belongs to the mitochondrial carrier (TC 2.A.29) family.</text>
</comment>
<dbReference type="InterPro" id="IPR018108">
    <property type="entry name" value="MCP_transmembrane"/>
</dbReference>
<feature type="compositionally biased region" description="Low complexity" evidence="8">
    <location>
        <begin position="15"/>
        <end position="27"/>
    </location>
</feature>
<evidence type="ECO:0000313" key="9">
    <source>
        <dbReference type="EMBL" id="CAK0882428.1"/>
    </source>
</evidence>
<feature type="repeat" description="Solcar" evidence="6">
    <location>
        <begin position="456"/>
        <end position="546"/>
    </location>
</feature>
<keyword evidence="10" id="KW-1185">Reference proteome</keyword>
<dbReference type="SUPFAM" id="SSF103506">
    <property type="entry name" value="Mitochondrial carrier"/>
    <property type="match status" value="2"/>
</dbReference>
<evidence type="ECO:0000256" key="8">
    <source>
        <dbReference type="SAM" id="MobiDB-lite"/>
    </source>
</evidence>
<accession>A0ABN9WCF4</accession>
<feature type="repeat" description="Solcar" evidence="6">
    <location>
        <begin position="29"/>
        <end position="116"/>
    </location>
</feature>
<feature type="repeat" description="Solcar" evidence="6">
    <location>
        <begin position="126"/>
        <end position="216"/>
    </location>
</feature>
<protein>
    <recommendedName>
        <fullName evidence="11">ADP,ATP carrier protein</fullName>
    </recommendedName>
</protein>
<evidence type="ECO:0000256" key="7">
    <source>
        <dbReference type="RuleBase" id="RU000488"/>
    </source>
</evidence>
<dbReference type="PANTHER" id="PTHR24089">
    <property type="entry name" value="SOLUTE CARRIER FAMILY 25"/>
    <property type="match status" value="1"/>
</dbReference>
<comment type="caution">
    <text evidence="9">The sequence shown here is derived from an EMBL/GenBank/DDBJ whole genome shotgun (WGS) entry which is preliminary data.</text>
</comment>
<sequence length="593" mass="63548">MAEPPEPPPLPAPAAPARRAAGPPGATGLSRGELLAAGAGAGVVSKTATAPLDRIRILFQVDRRRAFTLTGFVLKGARIVRTEGVLGLWRGNLAVVLRAMPYAGLQFASFNQYYALLLPLPVFNSQEKAARFCAGAAAGATATVLTYPLDFLRAQMAVSASSLSMREVHSSYVVAAQEIVRDEGFSALYTGIRPTLLGIVPNAGMSFMVFETLKPWIQTEVLGLRSESDMPMSWRFLAGGCAGFLAQSASYPLNVVRRRMQVQGLMEIEGMAQPRYSSVGQALLTILRTEGLVRGLYKGGSLTLVKGPLSTATGFAANDYLKSLLARARGDPERIPPFLWADAPDVVSDPTGRLTCKVKELTPFEHLVSGGTAGAVAKTVVAPAERVKILYQTNSQRAFRWTGVLRTGLKIYQNTGMIGLWRGHTATLIQQVPKSATTYATFDFYRRWIYGLEAVDKVTARFAAGALAGATSTTLTYPLDLMRARMAAHWDMSPRYPNYAGELLCFRGGHQGGGAPGAVQGPAANPARHRPVRGSQLRHLRDAEGQVGFAHGGQELQLAGDQCTPRLWGVRWPGGADGHVPRGHREAADAGAP</sequence>